<dbReference type="STRING" id="7574.A0A1S3HIK2"/>
<name>A0A1S3HIK2_LINAN</name>
<keyword evidence="2" id="KW-0812">Transmembrane</keyword>
<reference evidence="5" key="2">
    <citation type="submission" date="2025-08" db="UniProtKB">
        <authorList>
            <consortium name="RefSeq"/>
        </authorList>
    </citation>
    <scope>IDENTIFICATION</scope>
</reference>
<keyword evidence="2" id="KW-1133">Transmembrane helix</keyword>
<dbReference type="GeneID" id="106155596"/>
<proteinExistence type="predicted"/>
<accession>A0A1S3HIK2</accession>
<feature type="region of interest" description="Disordered" evidence="1">
    <location>
        <begin position="334"/>
        <end position="360"/>
    </location>
</feature>
<dbReference type="RefSeq" id="XP_013385945.1">
    <property type="nucleotide sequence ID" value="XM_013530491.2"/>
</dbReference>
<evidence type="ECO:0000313" key="5">
    <source>
        <dbReference type="RefSeq" id="XP_013385945.1"/>
    </source>
</evidence>
<evidence type="ECO:0000313" key="4">
    <source>
        <dbReference type="Proteomes" id="UP000085678"/>
    </source>
</evidence>
<evidence type="ECO:0000256" key="2">
    <source>
        <dbReference type="SAM" id="Phobius"/>
    </source>
</evidence>
<feature type="domain" description="Generative cell specific-1/HAP2" evidence="3">
    <location>
        <begin position="11"/>
        <end position="167"/>
    </location>
</feature>
<feature type="region of interest" description="Disordered" evidence="1">
    <location>
        <begin position="412"/>
        <end position="439"/>
    </location>
</feature>
<evidence type="ECO:0000256" key="1">
    <source>
        <dbReference type="SAM" id="MobiDB-lite"/>
    </source>
</evidence>
<keyword evidence="4" id="KW-1185">Reference proteome</keyword>
<dbReference type="KEGG" id="lak:106155596"/>
<sequence>MHSASSEEKRLSGQKGKYWLSNFASLANDPFVRNTTTGEQWLRFKHEGNHRVVVQVEINADRLSVVKGELLLQIIKVVIVNGKSSTTIKTDVFNRGIVSTRFTIKLVNCSLSKKTIKAATVGPRQLHSFHYSGKLTKHSEAKECQVVVVGHKHAVVARRTIKMKKGSRCVCLANCQCKCMSESLVCEPLSEADYHMAGFTGPVPRRQHLYRQLPFGAKTTINTVLAVVIALLSLGILKAWVGIMVSRRVAAFGLCLFTRNVQKLNAYYEQELQEIAVEYNQFGEPVNPLTKKPVSKMSLTTELFLNMIFFLYLPFVWVHWLFIKCVSVQRRPAAGDKLPNSPDSDPSTGAESADRGPLSRQSLDRHFTLQQFRKQKVKLKKGLNCGILLENENNNNSADACSNEGVFISTPGDRLDSRNVKRRRRAKKSSEKEDNTGKNPVDLYTLPGQLIYYNFTKAKMKPKNSGAKFSLCGTLEKFGEEYVFDVGDHNVQVVEVVKGKEKILHSLRLIDADYFKRTIKLTEVAKHISNRPLYPCLNIQDL</sequence>
<reference evidence="5" key="1">
    <citation type="journal article" date="2015" name="Nat. Commun.">
        <title>The Lingula genome provides insights into brachiopod evolution and the origin of phosphate biomineralization.</title>
        <authorList>
            <person name="Luo Y.J."/>
            <person name="Takeuchi T."/>
            <person name="Koyanagi R."/>
            <person name="Yamada L."/>
            <person name="Kanda M."/>
            <person name="Khalturina M."/>
            <person name="Fujie M."/>
            <person name="Yamasaki S.I."/>
            <person name="Endo K."/>
            <person name="Satoh N."/>
        </authorList>
    </citation>
    <scope>NUCLEOTIDE SEQUENCE</scope>
</reference>
<dbReference type="Proteomes" id="UP000085678">
    <property type="component" value="Unplaced"/>
</dbReference>
<keyword evidence="2" id="KW-0472">Membrane</keyword>
<dbReference type="Pfam" id="PF10699">
    <property type="entry name" value="HAP2-GCS1"/>
    <property type="match status" value="1"/>
</dbReference>
<feature type="transmembrane region" description="Helical" evidence="2">
    <location>
        <begin position="221"/>
        <end position="241"/>
    </location>
</feature>
<dbReference type="AlphaFoldDB" id="A0A1S3HIK2"/>
<evidence type="ECO:0000259" key="3">
    <source>
        <dbReference type="Pfam" id="PF10699"/>
    </source>
</evidence>
<protein>
    <submittedName>
        <fullName evidence="5">Uncharacterized protein LOC106155596</fullName>
    </submittedName>
</protein>
<feature type="transmembrane region" description="Helical" evidence="2">
    <location>
        <begin position="303"/>
        <end position="322"/>
    </location>
</feature>
<dbReference type="OrthoDB" id="6131460at2759"/>
<dbReference type="InParanoid" id="A0A1S3HIK2"/>
<feature type="compositionally biased region" description="Polar residues" evidence="1">
    <location>
        <begin position="341"/>
        <end position="350"/>
    </location>
</feature>
<dbReference type="InterPro" id="IPR018928">
    <property type="entry name" value="HAP2/GCS1_dom"/>
</dbReference>
<gene>
    <name evidence="5" type="primary">LOC106155596</name>
</gene>
<organism evidence="4 5">
    <name type="scientific">Lingula anatina</name>
    <name type="common">Brachiopod</name>
    <name type="synonym">Lingula unguis</name>
    <dbReference type="NCBI Taxonomy" id="7574"/>
    <lineage>
        <taxon>Eukaryota</taxon>
        <taxon>Metazoa</taxon>
        <taxon>Spiralia</taxon>
        <taxon>Lophotrochozoa</taxon>
        <taxon>Brachiopoda</taxon>
        <taxon>Linguliformea</taxon>
        <taxon>Lingulata</taxon>
        <taxon>Lingulida</taxon>
        <taxon>Linguloidea</taxon>
        <taxon>Lingulidae</taxon>
        <taxon>Lingula</taxon>
    </lineage>
</organism>